<keyword evidence="2" id="KW-0546">Nucleotide metabolism</keyword>
<dbReference type="SUPFAM" id="SSF51283">
    <property type="entry name" value="dUTPase-like"/>
    <property type="match status" value="1"/>
</dbReference>
<evidence type="ECO:0000256" key="2">
    <source>
        <dbReference type="ARBA" id="ARBA00023080"/>
    </source>
</evidence>
<comment type="caution">
    <text evidence="3">The sequence shown here is derived from an EMBL/GenBank/DDBJ whole genome shotgun (WGS) entry which is preliminary data.</text>
</comment>
<dbReference type="AlphaFoldDB" id="A0A1F4Y1A7"/>
<dbReference type="PANTHER" id="PTHR42680">
    <property type="entry name" value="DCTP DEAMINASE"/>
    <property type="match status" value="1"/>
</dbReference>
<sequence length="224" mass="25483">MAFSDKKILDAMKEGSIVISPFRRANLATSSYDVTLGEWFFPEQTPKHFENLYNVYDKKHIERVWGTKAKHAKPAKEILAKYKFEYDGISPNDKIILLAPGETVLGHTQEFIGGRGHITTMMKARSSLGRSFIEVCKCAGWGDVGYINRWTMEITNNSTHYYIPLVVGRRIAQIIFFETGPILAGDYGKGGKYQSGGSVAQLKKRWKPIDMLPRLYLDRDIKKQ</sequence>
<dbReference type="Pfam" id="PF22769">
    <property type="entry name" value="DCD"/>
    <property type="match status" value="1"/>
</dbReference>
<evidence type="ECO:0000313" key="4">
    <source>
        <dbReference type="Proteomes" id="UP000178585"/>
    </source>
</evidence>
<evidence type="ECO:0000313" key="3">
    <source>
        <dbReference type="EMBL" id="OGC87654.1"/>
    </source>
</evidence>
<reference evidence="3 4" key="1">
    <citation type="journal article" date="2016" name="Nat. Commun.">
        <title>Thousands of microbial genomes shed light on interconnected biogeochemical processes in an aquifer system.</title>
        <authorList>
            <person name="Anantharaman K."/>
            <person name="Brown C.T."/>
            <person name="Hug L.A."/>
            <person name="Sharon I."/>
            <person name="Castelle C.J."/>
            <person name="Probst A.J."/>
            <person name="Thomas B.C."/>
            <person name="Singh A."/>
            <person name="Wilkins M.J."/>
            <person name="Karaoz U."/>
            <person name="Brodie E.L."/>
            <person name="Williams K.H."/>
            <person name="Hubbard S.S."/>
            <person name="Banfield J.F."/>
        </authorList>
    </citation>
    <scope>NUCLEOTIDE SEQUENCE [LARGE SCALE GENOMIC DNA]</scope>
</reference>
<dbReference type="Proteomes" id="UP000178585">
    <property type="component" value="Unassembled WGS sequence"/>
</dbReference>
<dbReference type="Gene3D" id="2.70.40.10">
    <property type="match status" value="1"/>
</dbReference>
<accession>A0A1F4Y1A7</accession>
<evidence type="ECO:0000256" key="1">
    <source>
        <dbReference type="ARBA" id="ARBA00022801"/>
    </source>
</evidence>
<dbReference type="InterPro" id="IPR036157">
    <property type="entry name" value="dUTPase-like_sf"/>
</dbReference>
<keyword evidence="1" id="KW-0378">Hydrolase</keyword>
<dbReference type="GO" id="GO:0008829">
    <property type="term" value="F:dCTP deaminase activity"/>
    <property type="evidence" value="ECO:0007669"/>
    <property type="project" value="InterPro"/>
</dbReference>
<organism evidence="3 4">
    <name type="scientific">Candidatus Adlerbacteria bacterium RIFCSPLOWO2_01_FULL_54_21b</name>
    <dbReference type="NCBI Taxonomy" id="1797245"/>
    <lineage>
        <taxon>Bacteria</taxon>
        <taxon>Candidatus Adleribacteriota</taxon>
    </lineage>
</organism>
<dbReference type="STRING" id="1797245.A2949_02025"/>
<dbReference type="InterPro" id="IPR011962">
    <property type="entry name" value="dCTP_deaminase"/>
</dbReference>
<dbReference type="CDD" id="cd07557">
    <property type="entry name" value="trimeric_dUTPase"/>
    <property type="match status" value="1"/>
</dbReference>
<dbReference type="InterPro" id="IPR033704">
    <property type="entry name" value="dUTPase_trimeric"/>
</dbReference>
<dbReference type="EMBL" id="MEWZ01000002">
    <property type="protein sequence ID" value="OGC87654.1"/>
    <property type="molecule type" value="Genomic_DNA"/>
</dbReference>
<proteinExistence type="predicted"/>
<gene>
    <name evidence="3" type="ORF">A2949_02025</name>
</gene>
<name>A0A1F4Y1A7_9BACT</name>
<dbReference type="GO" id="GO:0006229">
    <property type="term" value="P:dUTP biosynthetic process"/>
    <property type="evidence" value="ECO:0007669"/>
    <property type="project" value="InterPro"/>
</dbReference>
<dbReference type="PANTHER" id="PTHR42680:SF2">
    <property type="entry name" value="DCTP DEAMINASE"/>
    <property type="match status" value="1"/>
</dbReference>
<protein>
    <recommendedName>
        <fullName evidence="5">dUTPase-like domain-containing protein</fullName>
    </recommendedName>
</protein>
<evidence type="ECO:0008006" key="5">
    <source>
        <dbReference type="Google" id="ProtNLM"/>
    </source>
</evidence>